<evidence type="ECO:0000256" key="1">
    <source>
        <dbReference type="ARBA" id="ARBA00010928"/>
    </source>
</evidence>
<protein>
    <submittedName>
        <fullName evidence="4">Gfo/Idh/MocA family oxidoreductase</fullName>
    </submittedName>
</protein>
<dbReference type="PANTHER" id="PTHR43377">
    <property type="entry name" value="BILIVERDIN REDUCTASE A"/>
    <property type="match status" value="1"/>
</dbReference>
<accession>A0A9D1MEC5</accession>
<proteinExistence type="inferred from homology"/>
<dbReference type="Pfam" id="PF02894">
    <property type="entry name" value="GFO_IDH_MocA_C"/>
    <property type="match status" value="1"/>
</dbReference>
<dbReference type="Pfam" id="PF01408">
    <property type="entry name" value="GFO_IDH_MocA"/>
    <property type="match status" value="1"/>
</dbReference>
<evidence type="ECO:0000313" key="4">
    <source>
        <dbReference type="EMBL" id="HIU58696.1"/>
    </source>
</evidence>
<dbReference type="AlphaFoldDB" id="A0A9D1MEC5"/>
<evidence type="ECO:0000259" key="2">
    <source>
        <dbReference type="Pfam" id="PF01408"/>
    </source>
</evidence>
<evidence type="ECO:0000259" key="3">
    <source>
        <dbReference type="Pfam" id="PF02894"/>
    </source>
</evidence>
<dbReference type="InterPro" id="IPR036291">
    <property type="entry name" value="NAD(P)-bd_dom_sf"/>
</dbReference>
<dbReference type="Gene3D" id="3.30.360.10">
    <property type="entry name" value="Dihydrodipicolinate Reductase, domain 2"/>
    <property type="match status" value="1"/>
</dbReference>
<comment type="similarity">
    <text evidence="1">Belongs to the Gfo/Idh/MocA family.</text>
</comment>
<reference evidence="4" key="1">
    <citation type="submission" date="2020-10" db="EMBL/GenBank/DDBJ databases">
        <authorList>
            <person name="Gilroy R."/>
        </authorList>
    </citation>
    <scope>NUCLEOTIDE SEQUENCE</scope>
    <source>
        <strain evidence="4">11687</strain>
    </source>
</reference>
<comment type="caution">
    <text evidence="4">The sequence shown here is derived from an EMBL/GenBank/DDBJ whole genome shotgun (WGS) entry which is preliminary data.</text>
</comment>
<dbReference type="SUPFAM" id="SSF55347">
    <property type="entry name" value="Glyceraldehyde-3-phosphate dehydrogenase-like, C-terminal domain"/>
    <property type="match status" value="1"/>
</dbReference>
<dbReference type="InterPro" id="IPR004104">
    <property type="entry name" value="Gfo/Idh/MocA-like_OxRdtase_C"/>
</dbReference>
<dbReference type="GO" id="GO:0000166">
    <property type="term" value="F:nucleotide binding"/>
    <property type="evidence" value="ECO:0007669"/>
    <property type="project" value="InterPro"/>
</dbReference>
<dbReference type="Gene3D" id="3.40.50.720">
    <property type="entry name" value="NAD(P)-binding Rossmann-like Domain"/>
    <property type="match status" value="1"/>
</dbReference>
<sequence>MFTYAVVGFGARGRKYSALLKERGAKLVAVCDCDPAVFAVARKDYGLSEDALFTDYESFFSKGKLADLLIVATTDREHTGPAVRGMRLGYDILLEKPIATSWEECDLIERTAEECRRRVIVCHVLRYSPFFRKIKQLIDSGKYGKVVTINHTENVAYWHFAHSFVRGNWRNEAESTFMLLAKCCHDLDILVYLIGSNCRAVSSMGALSWFTHDNPEKGADFCFECNKTDCAYNAQKFYLANPLWVKLPCLPEENREQFILDWLKDRDNPYARCVYACDNDVVDHQIVNMQFAGGVTAHLTLTAFTNEFYRNIKVCLEKGVIEGDMREKTLHVRAFGEEEEVVELGKEFSGSHGGGDEGLIHDVCEIMEGRKQFSDTSIGASMQSHKIAFAAERSRRENGVLHEIR</sequence>
<dbReference type="EMBL" id="DVMZ01000031">
    <property type="protein sequence ID" value="HIU58696.1"/>
    <property type="molecule type" value="Genomic_DNA"/>
</dbReference>
<dbReference type="SUPFAM" id="SSF51735">
    <property type="entry name" value="NAD(P)-binding Rossmann-fold domains"/>
    <property type="match status" value="1"/>
</dbReference>
<gene>
    <name evidence="4" type="ORF">IAC57_01205</name>
</gene>
<organism evidence="4 5">
    <name type="scientific">Candidatus Scatosoma pullistercoris</name>
    <dbReference type="NCBI Taxonomy" id="2840934"/>
    <lineage>
        <taxon>Bacteria</taxon>
        <taxon>Bacillati</taxon>
        <taxon>Bacillota</taxon>
        <taxon>Clostridia</taxon>
        <taxon>Candidatus Scatosoma</taxon>
    </lineage>
</organism>
<name>A0A9D1MEC5_9FIRM</name>
<evidence type="ECO:0000313" key="5">
    <source>
        <dbReference type="Proteomes" id="UP000824081"/>
    </source>
</evidence>
<dbReference type="PANTHER" id="PTHR43377:SF2">
    <property type="entry name" value="BINDING ROSSMANN FOLD OXIDOREDUCTASE, PUTATIVE (AFU_ORTHOLOGUE AFUA_4G00560)-RELATED"/>
    <property type="match status" value="1"/>
</dbReference>
<dbReference type="InterPro" id="IPR051450">
    <property type="entry name" value="Gfo/Idh/MocA_Oxidoreductases"/>
</dbReference>
<reference evidence="4" key="2">
    <citation type="journal article" date="2021" name="PeerJ">
        <title>Extensive microbial diversity within the chicken gut microbiome revealed by metagenomics and culture.</title>
        <authorList>
            <person name="Gilroy R."/>
            <person name="Ravi A."/>
            <person name="Getino M."/>
            <person name="Pursley I."/>
            <person name="Horton D.L."/>
            <person name="Alikhan N.F."/>
            <person name="Baker D."/>
            <person name="Gharbi K."/>
            <person name="Hall N."/>
            <person name="Watson M."/>
            <person name="Adriaenssens E.M."/>
            <person name="Foster-Nyarko E."/>
            <person name="Jarju S."/>
            <person name="Secka A."/>
            <person name="Antonio M."/>
            <person name="Oren A."/>
            <person name="Chaudhuri R.R."/>
            <person name="La Ragione R."/>
            <person name="Hildebrand F."/>
            <person name="Pallen M.J."/>
        </authorList>
    </citation>
    <scope>NUCLEOTIDE SEQUENCE</scope>
    <source>
        <strain evidence="4">11687</strain>
    </source>
</reference>
<dbReference type="InterPro" id="IPR000683">
    <property type="entry name" value="Gfo/Idh/MocA-like_OxRdtase_N"/>
</dbReference>
<dbReference type="Proteomes" id="UP000824081">
    <property type="component" value="Unassembled WGS sequence"/>
</dbReference>
<feature type="domain" description="Gfo/Idh/MocA-like oxidoreductase N-terminal" evidence="2">
    <location>
        <begin position="2"/>
        <end position="122"/>
    </location>
</feature>
<feature type="domain" description="Gfo/Idh/MocA-like oxidoreductase C-terminal" evidence="3">
    <location>
        <begin position="135"/>
        <end position="398"/>
    </location>
</feature>